<evidence type="ECO:0000313" key="3">
    <source>
        <dbReference type="EMBL" id="ATF27047.1"/>
    </source>
</evidence>
<dbReference type="GO" id="GO:0009294">
    <property type="term" value="P:DNA-mediated transformation"/>
    <property type="evidence" value="ECO:0007669"/>
    <property type="project" value="InterPro"/>
</dbReference>
<dbReference type="OrthoDB" id="9785707at2"/>
<evidence type="ECO:0000256" key="1">
    <source>
        <dbReference type="ARBA" id="ARBA00006525"/>
    </source>
</evidence>
<dbReference type="EMBL" id="CP023483">
    <property type="protein sequence ID" value="ATF27047.1"/>
    <property type="molecule type" value="Genomic_DNA"/>
</dbReference>
<dbReference type="AlphaFoldDB" id="A0A1D2L6S4"/>
<dbReference type="SUPFAM" id="SSF102405">
    <property type="entry name" value="MCP/YpsA-like"/>
    <property type="match status" value="1"/>
</dbReference>
<keyword evidence="4" id="KW-1185">Reference proteome</keyword>
<dbReference type="PANTHER" id="PTHR43022">
    <property type="entry name" value="PROTEIN SMF"/>
    <property type="match status" value="1"/>
</dbReference>
<dbReference type="Proteomes" id="UP000243591">
    <property type="component" value="Chromosome"/>
</dbReference>
<protein>
    <submittedName>
        <fullName evidence="3">DNA-protecting protein DprA</fullName>
    </submittedName>
</protein>
<dbReference type="InterPro" id="IPR057666">
    <property type="entry name" value="DrpA_SLOG"/>
</dbReference>
<dbReference type="PANTHER" id="PTHR43022:SF1">
    <property type="entry name" value="PROTEIN SMF"/>
    <property type="match status" value="1"/>
</dbReference>
<sequence>MWTERKKWLFEASHSYSNRRHMLEEIVKKDNLECIKTPSLYKEYEKQEIVFITQSDEEYPEAFREMYDPPLYFYAKGNLTLLRKKMIAIVGARQCNKGIDRVMQPIIKQLVIEDIGIVSGLATGIDTHAHRITLIEKGDTIAVLGSGMYRLYPQENALLYNYMLRKELVISEYAPPISARKWTFVERNRLVSALSQGVWVVEAAEKSGSLITVDYALDEGKSIFATPGSPLNKQAVGCNRLLQEGAILVLSADDILREIT</sequence>
<dbReference type="Gene3D" id="3.40.50.450">
    <property type="match status" value="1"/>
</dbReference>
<evidence type="ECO:0000259" key="2">
    <source>
        <dbReference type="Pfam" id="PF02481"/>
    </source>
</evidence>
<dbReference type="NCBIfam" id="TIGR00732">
    <property type="entry name" value="dprA"/>
    <property type="match status" value="1"/>
</dbReference>
<feature type="domain" description="Smf/DprA SLOG" evidence="2">
    <location>
        <begin position="51"/>
        <end position="259"/>
    </location>
</feature>
<comment type="similarity">
    <text evidence="1">Belongs to the DprA/Smf family.</text>
</comment>
<organism evidence="3 4">
    <name type="scientific">Brochothrix thermosphacta</name>
    <name type="common">Microbacterium thermosphactum</name>
    <dbReference type="NCBI Taxonomy" id="2756"/>
    <lineage>
        <taxon>Bacteria</taxon>
        <taxon>Bacillati</taxon>
        <taxon>Bacillota</taxon>
        <taxon>Bacilli</taxon>
        <taxon>Bacillales</taxon>
        <taxon>Listeriaceae</taxon>
        <taxon>Brochothrix</taxon>
    </lineage>
</organism>
<dbReference type="RefSeq" id="WP_069125533.1">
    <property type="nucleotide sequence ID" value="NZ_CP023483.1"/>
</dbReference>
<gene>
    <name evidence="3" type="primary">dprA</name>
    <name evidence="3" type="ORF">CNY62_12120</name>
</gene>
<name>A0A1D2L6S4_BROTH</name>
<dbReference type="KEGG" id="bths:CNY62_12120"/>
<evidence type="ECO:0000313" key="4">
    <source>
        <dbReference type="Proteomes" id="UP000243591"/>
    </source>
</evidence>
<dbReference type="STRING" id="2756.BFR44_03955"/>
<dbReference type="Pfam" id="PF02481">
    <property type="entry name" value="DNA_processg_A"/>
    <property type="match status" value="1"/>
</dbReference>
<dbReference type="InterPro" id="IPR003488">
    <property type="entry name" value="DprA"/>
</dbReference>
<accession>A0A1D2L6S4</accession>
<reference evidence="3 4" key="1">
    <citation type="submission" date="2017-09" db="EMBL/GenBank/DDBJ databases">
        <title>Complete Genome Sequences of Two Strains of the Meat Spoilage Bacterium Brochothrix thermosphacta Isolated from Ground Chicken.</title>
        <authorList>
            <person name="Paoli G.C."/>
            <person name="Wijey C."/>
            <person name="Chen C.-Y."/>
            <person name="Nguyen L."/>
            <person name="Yan X."/>
            <person name="Irwin P.L."/>
        </authorList>
    </citation>
    <scope>NUCLEOTIDE SEQUENCE [LARGE SCALE GENOMIC DNA]</scope>
    <source>
        <strain evidence="3 4">BI</strain>
    </source>
</reference>
<proteinExistence type="inferred from homology"/>